<dbReference type="InterPro" id="IPR032678">
    <property type="entry name" value="tRNA-synt_1_cat_dom"/>
</dbReference>
<keyword evidence="6" id="KW-0547">Nucleotide-binding</keyword>
<dbReference type="InterPro" id="IPR056411">
    <property type="entry name" value="CysS_C"/>
</dbReference>
<comment type="subunit">
    <text evidence="2">Monomer.</text>
</comment>
<dbReference type="Pfam" id="PF01406">
    <property type="entry name" value="tRNA-synt_1e"/>
    <property type="match status" value="1"/>
</dbReference>
<dbReference type="GO" id="GO:0006423">
    <property type="term" value="P:cysteinyl-tRNA aminoacylation"/>
    <property type="evidence" value="ECO:0007669"/>
    <property type="project" value="TreeGrafter"/>
</dbReference>
<comment type="caution">
    <text evidence="12">The sequence shown here is derived from an EMBL/GenBank/DDBJ whole genome shotgun (WGS) entry which is preliminary data.</text>
</comment>
<dbReference type="AlphaFoldDB" id="A0A1F6CZB5"/>
<dbReference type="GO" id="GO:0005829">
    <property type="term" value="C:cytosol"/>
    <property type="evidence" value="ECO:0007669"/>
    <property type="project" value="TreeGrafter"/>
</dbReference>
<feature type="coiled-coil region" evidence="9">
    <location>
        <begin position="364"/>
        <end position="391"/>
    </location>
</feature>
<dbReference type="InterPro" id="IPR009080">
    <property type="entry name" value="tRNAsynth_Ia_anticodon-bd"/>
</dbReference>
<dbReference type="SUPFAM" id="SSF52374">
    <property type="entry name" value="Nucleotidylyl transferase"/>
    <property type="match status" value="1"/>
</dbReference>
<evidence type="ECO:0000259" key="11">
    <source>
        <dbReference type="Pfam" id="PF23493"/>
    </source>
</evidence>
<dbReference type="Gene3D" id="1.20.120.640">
    <property type="entry name" value="Anticodon-binding domain of a subclass of class I aminoacyl-tRNA synthetases"/>
    <property type="match status" value="1"/>
</dbReference>
<protein>
    <recommendedName>
        <fullName evidence="3">Cysteine--tRNA ligase</fullName>
    </recommendedName>
</protein>
<keyword evidence="5" id="KW-0479">Metal-binding</keyword>
<evidence type="ECO:0000256" key="6">
    <source>
        <dbReference type="ARBA" id="ARBA00022741"/>
    </source>
</evidence>
<reference evidence="12 13" key="1">
    <citation type="journal article" date="2016" name="Nat. Commun.">
        <title>Thousands of microbial genomes shed light on interconnected biogeochemical processes in an aquifer system.</title>
        <authorList>
            <person name="Anantharaman K."/>
            <person name="Brown C.T."/>
            <person name="Hug L.A."/>
            <person name="Sharon I."/>
            <person name="Castelle C.J."/>
            <person name="Probst A.J."/>
            <person name="Thomas B.C."/>
            <person name="Singh A."/>
            <person name="Wilkins M.J."/>
            <person name="Karaoz U."/>
            <person name="Brodie E.L."/>
            <person name="Williams K.H."/>
            <person name="Hubbard S.S."/>
            <person name="Banfield J.F."/>
        </authorList>
    </citation>
    <scope>NUCLEOTIDE SEQUENCE [LARGE SCALE GENOMIC DNA]</scope>
</reference>
<dbReference type="GO" id="GO:0005524">
    <property type="term" value="F:ATP binding"/>
    <property type="evidence" value="ECO:0007669"/>
    <property type="project" value="UniProtKB-KW"/>
</dbReference>
<dbReference type="Proteomes" id="UP000177659">
    <property type="component" value="Unassembled WGS sequence"/>
</dbReference>
<evidence type="ECO:0000313" key="13">
    <source>
        <dbReference type="Proteomes" id="UP000177659"/>
    </source>
</evidence>
<dbReference type="Pfam" id="PF23493">
    <property type="entry name" value="CysS_C"/>
    <property type="match status" value="1"/>
</dbReference>
<gene>
    <name evidence="12" type="ORF">A3D62_00590</name>
</gene>
<name>A0A1F6CZB5_9BACT</name>
<keyword evidence="4" id="KW-0436">Ligase</keyword>
<dbReference type="Gene3D" id="3.40.50.620">
    <property type="entry name" value="HUPs"/>
    <property type="match status" value="1"/>
</dbReference>
<evidence type="ECO:0000256" key="5">
    <source>
        <dbReference type="ARBA" id="ARBA00022723"/>
    </source>
</evidence>
<sequence length="416" mass="47459">NNYSVTHVINITDVGHLTSDADEGEDKMTLALKREDLSLSITNMKKVGTKFLKPFKEDLEELNIKKPQEFPRASEHVEGQIAFIKTLEEKGYTYALPDGIYFDTAQFKGYGVLGGTTAAHEVGVSRIGEHEGKRHPQDFALWKLNPILGWDSPWGKGFPGWHIECTAMSTQYLGKSFDIHTGGIDHIPIHHNNEIAQAEAATGKKFVNYWLHNAFINIEGRKISKSIGNTIYLRNIIDRGFPPFAYRYWLLSGHYRSSMNFTWDALEAAHTGLVKLHKQFLDLGSKNGVINKEYQKRFVAFVNDDLDTPKAIALLWELMANTSVSDKDKRVTILDFNRVLAIGFIESYRQMKNILAGITKKVEVKKAPEDVQELIREREDARERKDWEKADTLREQIKEKGYTIEDTEKGPELTKE</sequence>
<evidence type="ECO:0000256" key="8">
    <source>
        <dbReference type="ARBA" id="ARBA00022840"/>
    </source>
</evidence>
<evidence type="ECO:0000256" key="2">
    <source>
        <dbReference type="ARBA" id="ARBA00011245"/>
    </source>
</evidence>
<evidence type="ECO:0000256" key="9">
    <source>
        <dbReference type="SAM" id="Coils"/>
    </source>
</evidence>
<evidence type="ECO:0000256" key="3">
    <source>
        <dbReference type="ARBA" id="ARBA00014738"/>
    </source>
</evidence>
<dbReference type="GO" id="GO:0046872">
    <property type="term" value="F:metal ion binding"/>
    <property type="evidence" value="ECO:0007669"/>
    <property type="project" value="UniProtKB-KW"/>
</dbReference>
<proteinExistence type="predicted"/>
<dbReference type="PANTHER" id="PTHR10890:SF3">
    <property type="entry name" value="CYSTEINE--TRNA LIGASE, CYTOPLASMIC"/>
    <property type="match status" value="1"/>
</dbReference>
<organism evidence="12 13">
    <name type="scientific">Candidatus Kaiserbacteria bacterium RIFCSPHIGHO2_02_FULL_49_11</name>
    <dbReference type="NCBI Taxonomy" id="1798489"/>
    <lineage>
        <taxon>Bacteria</taxon>
        <taxon>Candidatus Kaiseribacteriota</taxon>
    </lineage>
</organism>
<keyword evidence="8" id="KW-0067">ATP-binding</keyword>
<dbReference type="PANTHER" id="PTHR10890">
    <property type="entry name" value="CYSTEINYL-TRNA SYNTHETASE"/>
    <property type="match status" value="1"/>
</dbReference>
<evidence type="ECO:0000256" key="7">
    <source>
        <dbReference type="ARBA" id="ARBA00022833"/>
    </source>
</evidence>
<evidence type="ECO:0000259" key="10">
    <source>
        <dbReference type="Pfam" id="PF01406"/>
    </source>
</evidence>
<feature type="domain" description="Cysteinyl-tRNA ligase anticodon binding" evidence="11">
    <location>
        <begin position="368"/>
        <end position="409"/>
    </location>
</feature>
<dbReference type="PRINTS" id="PR00983">
    <property type="entry name" value="TRNASYNTHCYS"/>
</dbReference>
<keyword evidence="7" id="KW-0862">Zinc</keyword>
<comment type="cofactor">
    <cofactor evidence="1">
        <name>Zn(2+)</name>
        <dbReference type="ChEBI" id="CHEBI:29105"/>
    </cofactor>
</comment>
<evidence type="ECO:0000313" key="12">
    <source>
        <dbReference type="EMBL" id="OGG54410.1"/>
    </source>
</evidence>
<dbReference type="InterPro" id="IPR024909">
    <property type="entry name" value="Cys-tRNA/MSH_ligase"/>
</dbReference>
<keyword evidence="9" id="KW-0175">Coiled coil</keyword>
<feature type="domain" description="tRNA synthetases class I catalytic" evidence="10">
    <location>
        <begin position="2"/>
        <end position="270"/>
    </location>
</feature>
<evidence type="ECO:0000256" key="1">
    <source>
        <dbReference type="ARBA" id="ARBA00001947"/>
    </source>
</evidence>
<accession>A0A1F6CZB5</accession>
<dbReference type="EMBL" id="MFLC01000039">
    <property type="protein sequence ID" value="OGG54410.1"/>
    <property type="molecule type" value="Genomic_DNA"/>
</dbReference>
<dbReference type="InterPro" id="IPR014729">
    <property type="entry name" value="Rossmann-like_a/b/a_fold"/>
</dbReference>
<feature type="non-terminal residue" evidence="12">
    <location>
        <position position="1"/>
    </location>
</feature>
<dbReference type="SUPFAM" id="SSF47323">
    <property type="entry name" value="Anticodon-binding domain of a subclass of class I aminoacyl-tRNA synthetases"/>
    <property type="match status" value="1"/>
</dbReference>
<dbReference type="GO" id="GO:0004817">
    <property type="term" value="F:cysteine-tRNA ligase activity"/>
    <property type="evidence" value="ECO:0007669"/>
    <property type="project" value="TreeGrafter"/>
</dbReference>
<evidence type="ECO:0000256" key="4">
    <source>
        <dbReference type="ARBA" id="ARBA00022598"/>
    </source>
</evidence>